<accession>A0AAV3X7G3</accession>
<evidence type="ECO:0000313" key="1">
    <source>
        <dbReference type="EMBL" id="GET36142.1"/>
    </source>
</evidence>
<gene>
    <name evidence="1" type="ORF">MiSe_08900</name>
</gene>
<dbReference type="AlphaFoldDB" id="A0AAV3X7G3"/>
<dbReference type="EMBL" id="BLAY01000009">
    <property type="protein sequence ID" value="GET36142.1"/>
    <property type="molecule type" value="Genomic_DNA"/>
</dbReference>
<protein>
    <recommendedName>
        <fullName evidence="3">Bacteriocin</fullName>
    </recommendedName>
</protein>
<evidence type="ECO:0008006" key="3">
    <source>
        <dbReference type="Google" id="ProtNLM"/>
    </source>
</evidence>
<evidence type="ECO:0000313" key="2">
    <source>
        <dbReference type="Proteomes" id="UP001050975"/>
    </source>
</evidence>
<dbReference type="RefSeq" id="WP_226575307.1">
    <property type="nucleotide sequence ID" value="NZ_BLAY01000009.1"/>
</dbReference>
<keyword evidence="2" id="KW-1185">Reference proteome</keyword>
<comment type="caution">
    <text evidence="1">The sequence shown here is derived from an EMBL/GenBank/DDBJ whole genome shotgun (WGS) entry which is preliminary data.</text>
</comment>
<dbReference type="Proteomes" id="UP001050975">
    <property type="component" value="Unassembled WGS sequence"/>
</dbReference>
<proteinExistence type="predicted"/>
<name>A0AAV3X7G3_9CYAN</name>
<organism evidence="1 2">
    <name type="scientific">Microseira wollei NIES-4236</name>
    <dbReference type="NCBI Taxonomy" id="2530354"/>
    <lineage>
        <taxon>Bacteria</taxon>
        <taxon>Bacillati</taxon>
        <taxon>Cyanobacteriota</taxon>
        <taxon>Cyanophyceae</taxon>
        <taxon>Oscillatoriophycideae</taxon>
        <taxon>Aerosakkonematales</taxon>
        <taxon>Aerosakkonemataceae</taxon>
        <taxon>Microseira</taxon>
    </lineage>
</organism>
<reference evidence="1" key="1">
    <citation type="submission" date="2019-10" db="EMBL/GenBank/DDBJ databases">
        <title>Draft genome sequece of Microseira wollei NIES-4236.</title>
        <authorList>
            <person name="Yamaguchi H."/>
            <person name="Suzuki S."/>
            <person name="Kawachi M."/>
        </authorList>
    </citation>
    <scope>NUCLEOTIDE SEQUENCE</scope>
    <source>
        <strain evidence="1">NIES-4236</strain>
    </source>
</reference>
<sequence length="88" mass="9604">MAKIQVVDLHPSDSKNLNNSSYLTDQELDLIKGGLQLTPLTPVSAAIRTFPGLGYIVGAFTAGYKAGEWLNENTPIQSWISERLTNGR</sequence>